<keyword evidence="3" id="KW-1185">Reference proteome</keyword>
<dbReference type="AlphaFoldDB" id="A0A1H8DJV5"/>
<keyword evidence="1" id="KW-0732">Signal</keyword>
<gene>
    <name evidence="2" type="ORF">SAMN05216180_2615</name>
</gene>
<feature type="signal peptide" evidence="1">
    <location>
        <begin position="1"/>
        <end position="21"/>
    </location>
</feature>
<feature type="chain" id="PRO_5011731996" description="Peptidase family M23" evidence="1">
    <location>
        <begin position="22"/>
        <end position="85"/>
    </location>
</feature>
<name>A0A1H8DJV5_9FIRM</name>
<evidence type="ECO:0000313" key="3">
    <source>
        <dbReference type="Proteomes" id="UP000199158"/>
    </source>
</evidence>
<dbReference type="EMBL" id="FOCG01000003">
    <property type="protein sequence ID" value="SEN06808.1"/>
    <property type="molecule type" value="Genomic_DNA"/>
</dbReference>
<evidence type="ECO:0000313" key="2">
    <source>
        <dbReference type="EMBL" id="SEN06808.1"/>
    </source>
</evidence>
<organism evidence="2 3">
    <name type="scientific">Hydrogenoanaerobacterium saccharovorans</name>
    <dbReference type="NCBI Taxonomy" id="474960"/>
    <lineage>
        <taxon>Bacteria</taxon>
        <taxon>Bacillati</taxon>
        <taxon>Bacillota</taxon>
        <taxon>Clostridia</taxon>
        <taxon>Eubacteriales</taxon>
        <taxon>Oscillospiraceae</taxon>
        <taxon>Hydrogenoanaerobacterium</taxon>
    </lineage>
</organism>
<sequence length="85" mass="8876">MIIGIGIGAVLFLSLTGVAFADHASVYHGKDNQVVVVHSISDDRVDNGTLASGQDDVAVGDVINEQTGEMVFAINQNGSYITMVP</sequence>
<reference evidence="2 3" key="1">
    <citation type="submission" date="2016-10" db="EMBL/GenBank/DDBJ databases">
        <authorList>
            <person name="de Groot N.N."/>
        </authorList>
    </citation>
    <scope>NUCLEOTIDE SEQUENCE [LARGE SCALE GENOMIC DNA]</scope>
    <source>
        <strain evidence="2 3">CGMCC 1.5070</strain>
    </source>
</reference>
<dbReference type="STRING" id="474960.SAMN05216180_2615"/>
<evidence type="ECO:0000256" key="1">
    <source>
        <dbReference type="SAM" id="SignalP"/>
    </source>
</evidence>
<dbReference type="Proteomes" id="UP000199158">
    <property type="component" value="Unassembled WGS sequence"/>
</dbReference>
<dbReference type="RefSeq" id="WP_092755895.1">
    <property type="nucleotide sequence ID" value="NZ_FOCG01000003.1"/>
</dbReference>
<protein>
    <recommendedName>
        <fullName evidence="4">Peptidase family M23</fullName>
    </recommendedName>
</protein>
<proteinExistence type="predicted"/>
<evidence type="ECO:0008006" key="4">
    <source>
        <dbReference type="Google" id="ProtNLM"/>
    </source>
</evidence>
<accession>A0A1H8DJV5</accession>